<feature type="region of interest" description="Disordered" evidence="5">
    <location>
        <begin position="443"/>
        <end position="484"/>
    </location>
</feature>
<evidence type="ECO:0000256" key="1">
    <source>
        <dbReference type="ARBA" id="ARBA00004496"/>
    </source>
</evidence>
<dbReference type="EMBL" id="JAZGQO010000010">
    <property type="protein sequence ID" value="KAK6176297.1"/>
    <property type="molecule type" value="Genomic_DNA"/>
</dbReference>
<dbReference type="InterPro" id="IPR011993">
    <property type="entry name" value="PH-like_dom_sf"/>
</dbReference>
<keyword evidence="9" id="KW-1185">Reference proteome</keyword>
<feature type="compositionally biased region" description="Basic and acidic residues" evidence="5">
    <location>
        <begin position="174"/>
        <end position="186"/>
    </location>
</feature>
<evidence type="ECO:0000313" key="8">
    <source>
        <dbReference type="EMBL" id="KAK6176297.1"/>
    </source>
</evidence>
<dbReference type="InterPro" id="IPR047327">
    <property type="entry name" value="RUN_PLEKHM2"/>
</dbReference>
<dbReference type="InterPro" id="IPR057288">
    <property type="entry name" value="PH_PLEKHM2"/>
</dbReference>
<dbReference type="SUPFAM" id="SSF140741">
    <property type="entry name" value="RUN domain-like"/>
    <property type="match status" value="1"/>
</dbReference>
<keyword evidence="3" id="KW-0963">Cytoplasm</keyword>
<dbReference type="GO" id="GO:0010008">
    <property type="term" value="C:endosome membrane"/>
    <property type="evidence" value="ECO:0007669"/>
    <property type="project" value="TreeGrafter"/>
</dbReference>
<feature type="region of interest" description="Disordered" evidence="5">
    <location>
        <begin position="172"/>
        <end position="234"/>
    </location>
</feature>
<dbReference type="PANTHER" id="PTHR46556">
    <property type="entry name" value="PLECKSTRIN HOMOLOGY DOMAIN-CONTAINING FAMILY M MEMBER 2"/>
    <property type="match status" value="1"/>
</dbReference>
<dbReference type="Proteomes" id="UP001347796">
    <property type="component" value="Unassembled WGS sequence"/>
</dbReference>
<keyword evidence="4" id="KW-0458">Lysosome</keyword>
<dbReference type="InterPro" id="IPR001849">
    <property type="entry name" value="PH_domain"/>
</dbReference>
<dbReference type="CDD" id="cd17680">
    <property type="entry name" value="RUN_PLEKHM2"/>
    <property type="match status" value="1"/>
</dbReference>
<evidence type="ECO:0000256" key="2">
    <source>
        <dbReference type="ARBA" id="ARBA00004656"/>
    </source>
</evidence>
<dbReference type="Pfam" id="PF00169">
    <property type="entry name" value="PH"/>
    <property type="match status" value="1"/>
</dbReference>
<dbReference type="PROSITE" id="PS50003">
    <property type="entry name" value="PH_DOMAIN"/>
    <property type="match status" value="1"/>
</dbReference>
<feature type="compositionally biased region" description="Polar residues" evidence="5">
    <location>
        <begin position="254"/>
        <end position="272"/>
    </location>
</feature>
<dbReference type="Pfam" id="PF23142">
    <property type="entry name" value="PH_PLEKHM2"/>
    <property type="match status" value="1"/>
</dbReference>
<feature type="compositionally biased region" description="Polar residues" evidence="5">
    <location>
        <begin position="189"/>
        <end position="211"/>
    </location>
</feature>
<dbReference type="GO" id="GO:0019894">
    <property type="term" value="F:kinesin binding"/>
    <property type="evidence" value="ECO:0007669"/>
    <property type="project" value="TreeGrafter"/>
</dbReference>
<feature type="domain" description="PH" evidence="6">
    <location>
        <begin position="742"/>
        <end position="843"/>
    </location>
</feature>
<dbReference type="GO" id="GO:0005765">
    <property type="term" value="C:lysosomal membrane"/>
    <property type="evidence" value="ECO:0007669"/>
    <property type="project" value="UniProtKB-SubCell"/>
</dbReference>
<dbReference type="Pfam" id="PF02759">
    <property type="entry name" value="RUN"/>
    <property type="match status" value="1"/>
</dbReference>
<comment type="subcellular location">
    <subcellularLocation>
        <location evidence="1">Cytoplasm</location>
    </subcellularLocation>
    <subcellularLocation>
        <location evidence="2">Lysosome membrane</location>
    </subcellularLocation>
</comment>
<dbReference type="InterPro" id="IPR004012">
    <property type="entry name" value="Run_dom"/>
</dbReference>
<feature type="domain" description="RUN" evidence="7">
    <location>
        <begin position="40"/>
        <end position="162"/>
    </location>
</feature>
<organism evidence="8 9">
    <name type="scientific">Patella caerulea</name>
    <name type="common">Rayed Mediterranean limpet</name>
    <dbReference type="NCBI Taxonomy" id="87958"/>
    <lineage>
        <taxon>Eukaryota</taxon>
        <taxon>Metazoa</taxon>
        <taxon>Spiralia</taxon>
        <taxon>Lophotrochozoa</taxon>
        <taxon>Mollusca</taxon>
        <taxon>Gastropoda</taxon>
        <taxon>Patellogastropoda</taxon>
        <taxon>Patelloidea</taxon>
        <taxon>Patellidae</taxon>
        <taxon>Patella</taxon>
    </lineage>
</organism>
<accession>A0AAN8JF12</accession>
<dbReference type="SMART" id="SM00593">
    <property type="entry name" value="RUN"/>
    <property type="match status" value="1"/>
</dbReference>
<dbReference type="AlphaFoldDB" id="A0AAN8JF12"/>
<dbReference type="InterPro" id="IPR053015">
    <property type="entry name" value="PH_domain-containing_M2"/>
</dbReference>
<evidence type="ECO:0008006" key="10">
    <source>
        <dbReference type="Google" id="ProtNLM"/>
    </source>
</evidence>
<evidence type="ECO:0000256" key="4">
    <source>
        <dbReference type="ARBA" id="ARBA00023228"/>
    </source>
</evidence>
<sequence length="975" mass="110266">MSHTADRLRLKDKIVSNVAKAIKAIQQYQYTYAEEGLVLTNTDWQCHKLCENLDHALLHGLRHITNGYWRVIKEYTRKGTIKEIERLNKVTTDLGRGRAWLYYSLNECLLESYIRCLTDNEKQMKKYYVKEALVLDQQRMNVLLTLTSGLDFVTFQLEPNCPYLDLGTCPPKPASDRRSSQEDRVSLHSMDSITSSRNSALETSTTDSSKILSDSDTASLSSLDTTNGSTDKSRQCSISYDSGCHLDNLGIRSRQTSVTPPTDAISNSSQGEQESRLKRIESIPVAEDVDELQNDFEIIRVKSKNSKTKSTKRKKISKTLAAQSTTMDIVSKAEENNNFSAHLTNDITVKGQTEVKDLVNGVLTAQTDSLDDTTKIKDVHISDFHDIPNGTNISVIEENSENDSTSNSDIVDSQIFENGSENNHNIPSEQDRIHNAIKPDVQNKTFASDPKDSLDSLASVEDGKQADAESIEELPVDNANNSTDFEIEEDVYKMYHKSTDESNDECLPSTSQQRKSALEDYVKFISGENSESVVDGIDTSGFGESDRVGDEDYDMSAIDEDIDYNINIDNNTMLHVMLEIFQEKDENFKKLLSCRQGQTEGDVIVVFILITDRRLYVLHYKNAIKRFIVDTSVAYKDIDFIVHSINYQVINVVCANKRKQFWLTTGDETLSRLIVQTMCDIIDSSDLKIKKLAVFDDATTQKICLKKYIRQECHCEESDAIAEIYSLVYWEDPHSGQSKSESCSREGMLYQREHDSFKGTTWRPVYVILRDGILCIFNNKSDSKPQSYLRMGGDQCVGCRRSQSSERANSLEIVLASGDSWTLSADDHTDLSMWLLCMCRAVSEGMQPDGTPFSCLPCCAVVTNQKILMCHEDVQTSFFRTLGSANIEEVTGITQDQENDAYCVVEFDSQDDAISSEEWVLYFNSPKEKKKFGQAVSLCWRRQFQVDLPINNFDNITLEKRCQETAKILRNSLIL</sequence>
<dbReference type="InterPro" id="IPR037213">
    <property type="entry name" value="Run_dom_sf"/>
</dbReference>
<evidence type="ECO:0000256" key="3">
    <source>
        <dbReference type="ARBA" id="ARBA00022490"/>
    </source>
</evidence>
<dbReference type="SUPFAM" id="SSF50729">
    <property type="entry name" value="PH domain-like"/>
    <property type="match status" value="1"/>
</dbReference>
<dbReference type="Gene3D" id="1.20.58.900">
    <property type="match status" value="1"/>
</dbReference>
<comment type="caution">
    <text evidence="8">The sequence shown here is derived from an EMBL/GenBank/DDBJ whole genome shotgun (WGS) entry which is preliminary data.</text>
</comment>
<name>A0AAN8JF12_PATCE</name>
<dbReference type="GO" id="GO:0007030">
    <property type="term" value="P:Golgi organization"/>
    <property type="evidence" value="ECO:0007669"/>
    <property type="project" value="TreeGrafter"/>
</dbReference>
<dbReference type="GO" id="GO:0032880">
    <property type="term" value="P:regulation of protein localization"/>
    <property type="evidence" value="ECO:0007669"/>
    <property type="project" value="TreeGrafter"/>
</dbReference>
<evidence type="ECO:0000259" key="6">
    <source>
        <dbReference type="PROSITE" id="PS50003"/>
    </source>
</evidence>
<dbReference type="PROSITE" id="PS50826">
    <property type="entry name" value="RUN"/>
    <property type="match status" value="1"/>
</dbReference>
<evidence type="ECO:0000313" key="9">
    <source>
        <dbReference type="Proteomes" id="UP001347796"/>
    </source>
</evidence>
<gene>
    <name evidence="8" type="ORF">SNE40_014604</name>
</gene>
<feature type="region of interest" description="Disordered" evidence="5">
    <location>
        <begin position="254"/>
        <end position="276"/>
    </location>
</feature>
<dbReference type="Gene3D" id="2.30.29.30">
    <property type="entry name" value="Pleckstrin-homology domain (PH domain)/Phosphotyrosine-binding domain (PTB)"/>
    <property type="match status" value="1"/>
</dbReference>
<dbReference type="PANTHER" id="PTHR46556:SF1">
    <property type="entry name" value="PLECKSTRIN HOMOLOGY DOMAIN-CONTAINING FAMILY M MEMBER 2"/>
    <property type="match status" value="1"/>
</dbReference>
<protein>
    <recommendedName>
        <fullName evidence="10">Pleckstrin homology domain-containing family M member 2</fullName>
    </recommendedName>
</protein>
<dbReference type="GO" id="GO:0032418">
    <property type="term" value="P:lysosome localization"/>
    <property type="evidence" value="ECO:0007669"/>
    <property type="project" value="TreeGrafter"/>
</dbReference>
<proteinExistence type="predicted"/>
<dbReference type="SMART" id="SM00233">
    <property type="entry name" value="PH"/>
    <property type="match status" value="1"/>
</dbReference>
<reference evidence="8 9" key="1">
    <citation type="submission" date="2024-01" db="EMBL/GenBank/DDBJ databases">
        <title>The genome of the rayed Mediterranean limpet Patella caerulea (Linnaeus, 1758).</title>
        <authorList>
            <person name="Anh-Thu Weber A."/>
            <person name="Halstead-Nussloch G."/>
        </authorList>
    </citation>
    <scope>NUCLEOTIDE SEQUENCE [LARGE SCALE GENOMIC DNA]</scope>
    <source>
        <strain evidence="8">AATW-2023a</strain>
        <tissue evidence="8">Whole specimen</tissue>
    </source>
</reference>
<evidence type="ECO:0000256" key="5">
    <source>
        <dbReference type="SAM" id="MobiDB-lite"/>
    </source>
</evidence>
<evidence type="ECO:0000259" key="7">
    <source>
        <dbReference type="PROSITE" id="PS50826"/>
    </source>
</evidence>
<dbReference type="FunFam" id="1.20.58.900:FF:000004">
    <property type="entry name" value="pleckstrin homology domain-containing family M member 2 isoform X2"/>
    <property type="match status" value="1"/>
</dbReference>
<feature type="compositionally biased region" description="Low complexity" evidence="5">
    <location>
        <begin position="212"/>
        <end position="226"/>
    </location>
</feature>